<comment type="caution">
    <text evidence="3">The sequence shown here is derived from an EMBL/GenBank/DDBJ whole genome shotgun (WGS) entry which is preliminary data.</text>
</comment>
<organism evidence="3 4">
    <name type="scientific">Mesobacillus zeae</name>
    <dbReference type="NCBI Taxonomy" id="1917180"/>
    <lineage>
        <taxon>Bacteria</taxon>
        <taxon>Bacillati</taxon>
        <taxon>Bacillota</taxon>
        <taxon>Bacilli</taxon>
        <taxon>Bacillales</taxon>
        <taxon>Bacillaceae</taxon>
        <taxon>Mesobacillus</taxon>
    </lineage>
</organism>
<dbReference type="Proteomes" id="UP000265816">
    <property type="component" value="Unassembled WGS sequence"/>
</dbReference>
<dbReference type="PANTHER" id="PTHR12526:SF638">
    <property type="entry name" value="SPORE COAT PROTEIN SA"/>
    <property type="match status" value="1"/>
</dbReference>
<evidence type="ECO:0000313" key="4">
    <source>
        <dbReference type="Proteomes" id="UP000265816"/>
    </source>
</evidence>
<dbReference type="CDD" id="cd03801">
    <property type="entry name" value="GT4_PimA-like"/>
    <property type="match status" value="1"/>
</dbReference>
<evidence type="ECO:0000259" key="1">
    <source>
        <dbReference type="Pfam" id="PF00534"/>
    </source>
</evidence>
<sequence>MRNGFTGCSRSQRDGSGCWSCHNLLWKWQKREFLGKNDITLNIKETGAFMKILHLNAGNETGGGMVHILSLLKGINEKELILGLFEDGIFAKKAKELGIRTVTFSQSSRYDISILFKLKKFIKDEKIDIIHTHGARANLFGYIIRLMTGVTWATTVHSDPRNDFLGRGIIGRMFTCLNMAVLKKPDHYFAVSDRFKDMLREFNVKGNKITVIYNGIDFDFSTKCKISREDLKLQAEEFVLLMVARFDPVKRHELAIAAFEQAMGASKEKIRLLFVGEGPERKRIEALVKDRNLENDVLFMGQQEEVAPFFQLADITLLTSKTESFPLVLLESSREGTPAITTDVGGVRDMIPDNSYGFIVGETPDSIAAAIQEAICLKARGQLKTIGKKFRNYTSQRYSVQSFADSVYNAYKLFVH</sequence>
<dbReference type="AlphaFoldDB" id="A0A398B2X0"/>
<keyword evidence="4" id="KW-1185">Reference proteome</keyword>
<keyword evidence="3" id="KW-0808">Transferase</keyword>
<dbReference type="PANTHER" id="PTHR12526">
    <property type="entry name" value="GLYCOSYLTRANSFERASE"/>
    <property type="match status" value="1"/>
</dbReference>
<feature type="domain" description="Glycosyl transferase family 1" evidence="1">
    <location>
        <begin position="227"/>
        <end position="376"/>
    </location>
</feature>
<dbReference type="InterPro" id="IPR028098">
    <property type="entry name" value="Glyco_trans_4-like_N"/>
</dbReference>
<protein>
    <submittedName>
        <fullName evidence="3">Glycosyltransferase family 1 protein</fullName>
    </submittedName>
</protein>
<accession>A0A398B2X0</accession>
<feature type="domain" description="Glycosyltransferase subfamily 4-like N-terminal" evidence="2">
    <location>
        <begin position="62"/>
        <end position="219"/>
    </location>
</feature>
<proteinExistence type="predicted"/>
<dbReference type="InterPro" id="IPR001296">
    <property type="entry name" value="Glyco_trans_1"/>
</dbReference>
<dbReference type="Pfam" id="PF00534">
    <property type="entry name" value="Glycos_transf_1"/>
    <property type="match status" value="1"/>
</dbReference>
<dbReference type="EMBL" id="QWVT01000041">
    <property type="protein sequence ID" value="RID82136.1"/>
    <property type="molecule type" value="Genomic_DNA"/>
</dbReference>
<dbReference type="SUPFAM" id="SSF53756">
    <property type="entry name" value="UDP-Glycosyltransferase/glycogen phosphorylase"/>
    <property type="match status" value="1"/>
</dbReference>
<reference evidence="3 4" key="1">
    <citation type="submission" date="2018-08" db="EMBL/GenBank/DDBJ databases">
        <title>Bacillus jemisoniae sp. nov., Bacillus chryseoplanitiae sp. nov., Bacillus resnikiae sp. nov., and Bacillus frankliniae sp. nov., isolated from Viking spacecraft and associated surfaces.</title>
        <authorList>
            <person name="Seuylemezian A."/>
            <person name="Vaishampayan P."/>
        </authorList>
    </citation>
    <scope>NUCLEOTIDE SEQUENCE [LARGE SCALE GENOMIC DNA]</scope>
    <source>
        <strain evidence="3 4">JJ-247</strain>
    </source>
</reference>
<evidence type="ECO:0000259" key="2">
    <source>
        <dbReference type="Pfam" id="PF13439"/>
    </source>
</evidence>
<dbReference type="Pfam" id="PF13439">
    <property type="entry name" value="Glyco_transf_4"/>
    <property type="match status" value="1"/>
</dbReference>
<dbReference type="OrthoDB" id="9804196at2"/>
<gene>
    <name evidence="3" type="ORF">D1970_19830</name>
</gene>
<dbReference type="GO" id="GO:0016757">
    <property type="term" value="F:glycosyltransferase activity"/>
    <property type="evidence" value="ECO:0007669"/>
    <property type="project" value="InterPro"/>
</dbReference>
<dbReference type="Gene3D" id="3.40.50.2000">
    <property type="entry name" value="Glycogen Phosphorylase B"/>
    <property type="match status" value="2"/>
</dbReference>
<evidence type="ECO:0000313" key="3">
    <source>
        <dbReference type="EMBL" id="RID82136.1"/>
    </source>
</evidence>
<name>A0A398B2X0_9BACI</name>